<dbReference type="InterPro" id="IPR046513">
    <property type="entry name" value="DUF6691"/>
</dbReference>
<keyword evidence="3" id="KW-1185">Reference proteome</keyword>
<feature type="transmembrane region" description="Helical" evidence="1">
    <location>
        <begin position="107"/>
        <end position="131"/>
    </location>
</feature>
<keyword evidence="1" id="KW-0472">Membrane</keyword>
<name>A0A8G2CLQ3_ACIRU</name>
<dbReference type="EMBL" id="FTNE01000014">
    <property type="protein sequence ID" value="SIR06699.1"/>
    <property type="molecule type" value="Genomic_DNA"/>
</dbReference>
<protein>
    <recommendedName>
        <fullName evidence="4">Sulphur transport domain-containing protein</fullName>
    </recommendedName>
</protein>
<feature type="transmembrane region" description="Helical" evidence="1">
    <location>
        <begin position="42"/>
        <end position="61"/>
    </location>
</feature>
<gene>
    <name evidence="2" type="ORF">SAMN05421828_114110</name>
</gene>
<dbReference type="AlphaFoldDB" id="A0A8G2CLQ3"/>
<sequence length="155" mass="16378">MRRTLVAFLAGLIFGAGLLVSRMADPAKVLNFLDFTAHWDPSLAFVMAGGVVMASLAFAVARRRSHPWFGTQFPTLPYGGITARLVIGAGLFGIGWGLVGLCPGPALVALAIHPLRVAPFVIAMIAGLWIVRLLSARRVQSAAAARSASLVQNSR</sequence>
<dbReference type="OrthoDB" id="9790409at2"/>
<evidence type="ECO:0000313" key="3">
    <source>
        <dbReference type="Proteomes" id="UP000186308"/>
    </source>
</evidence>
<dbReference type="Proteomes" id="UP000186308">
    <property type="component" value="Unassembled WGS sequence"/>
</dbReference>
<evidence type="ECO:0000313" key="2">
    <source>
        <dbReference type="EMBL" id="SIR06699.1"/>
    </source>
</evidence>
<comment type="caution">
    <text evidence="2">The sequence shown here is derived from an EMBL/GenBank/DDBJ whole genome shotgun (WGS) entry which is preliminary data.</text>
</comment>
<organism evidence="2 3">
    <name type="scientific">Acidiphilium rubrum</name>
    <dbReference type="NCBI Taxonomy" id="526"/>
    <lineage>
        <taxon>Bacteria</taxon>
        <taxon>Pseudomonadati</taxon>
        <taxon>Pseudomonadota</taxon>
        <taxon>Alphaproteobacteria</taxon>
        <taxon>Acetobacterales</taxon>
        <taxon>Acidocellaceae</taxon>
        <taxon>Acidiphilium</taxon>
    </lineage>
</organism>
<reference evidence="2 3" key="1">
    <citation type="submission" date="2017-01" db="EMBL/GenBank/DDBJ databases">
        <authorList>
            <person name="Varghese N."/>
            <person name="Submissions S."/>
        </authorList>
    </citation>
    <scope>NUCLEOTIDE SEQUENCE [LARGE SCALE GENOMIC DNA]</scope>
    <source>
        <strain evidence="2 3">ATCC 35905</strain>
    </source>
</reference>
<evidence type="ECO:0000256" key="1">
    <source>
        <dbReference type="SAM" id="Phobius"/>
    </source>
</evidence>
<evidence type="ECO:0008006" key="4">
    <source>
        <dbReference type="Google" id="ProtNLM"/>
    </source>
</evidence>
<accession>A0A8G2CLQ3</accession>
<dbReference type="RefSeq" id="WP_029313725.1">
    <property type="nucleotide sequence ID" value="NZ_FTNE01000014.1"/>
</dbReference>
<keyword evidence="1" id="KW-0812">Transmembrane</keyword>
<dbReference type="Pfam" id="PF20398">
    <property type="entry name" value="DUF6691"/>
    <property type="match status" value="1"/>
</dbReference>
<feature type="transmembrane region" description="Helical" evidence="1">
    <location>
        <begin position="81"/>
        <end position="101"/>
    </location>
</feature>
<proteinExistence type="predicted"/>
<keyword evidence="1" id="KW-1133">Transmembrane helix</keyword>